<keyword evidence="2" id="KW-1185">Reference proteome</keyword>
<evidence type="ECO:0000313" key="2">
    <source>
        <dbReference type="Proteomes" id="UP000823775"/>
    </source>
</evidence>
<accession>A0ABS8WKJ8</accession>
<evidence type="ECO:0000313" key="1">
    <source>
        <dbReference type="EMBL" id="MCE3050045.1"/>
    </source>
</evidence>
<feature type="non-terminal residue" evidence="1">
    <location>
        <position position="1"/>
    </location>
</feature>
<comment type="caution">
    <text evidence="1">The sequence shown here is derived from an EMBL/GenBank/DDBJ whole genome shotgun (WGS) entry which is preliminary data.</text>
</comment>
<dbReference type="Proteomes" id="UP000823775">
    <property type="component" value="Unassembled WGS sequence"/>
</dbReference>
<organism evidence="1 2">
    <name type="scientific">Datura stramonium</name>
    <name type="common">Jimsonweed</name>
    <name type="synonym">Common thornapple</name>
    <dbReference type="NCBI Taxonomy" id="4076"/>
    <lineage>
        <taxon>Eukaryota</taxon>
        <taxon>Viridiplantae</taxon>
        <taxon>Streptophyta</taxon>
        <taxon>Embryophyta</taxon>
        <taxon>Tracheophyta</taxon>
        <taxon>Spermatophyta</taxon>
        <taxon>Magnoliopsida</taxon>
        <taxon>eudicotyledons</taxon>
        <taxon>Gunneridae</taxon>
        <taxon>Pentapetalae</taxon>
        <taxon>asterids</taxon>
        <taxon>lamiids</taxon>
        <taxon>Solanales</taxon>
        <taxon>Solanaceae</taxon>
        <taxon>Solanoideae</taxon>
        <taxon>Datureae</taxon>
        <taxon>Datura</taxon>
    </lineage>
</organism>
<proteinExistence type="predicted"/>
<reference evidence="1 2" key="1">
    <citation type="journal article" date="2021" name="BMC Genomics">
        <title>Datura genome reveals duplications of psychoactive alkaloid biosynthetic genes and high mutation rate following tissue culture.</title>
        <authorList>
            <person name="Rajewski A."/>
            <person name="Carter-House D."/>
            <person name="Stajich J."/>
            <person name="Litt A."/>
        </authorList>
    </citation>
    <scope>NUCLEOTIDE SEQUENCE [LARGE SCALE GENOMIC DNA]</scope>
    <source>
        <strain evidence="1">AR-01</strain>
    </source>
</reference>
<name>A0ABS8WKJ8_DATST</name>
<gene>
    <name evidence="1" type="ORF">HAX54_046362</name>
</gene>
<sequence length="58" mass="6340">DLYILGVVAGVRRAPYRAAIGRDSACGIGPRDPVRLTTYSCSRLPSLLPEIYGLYEDL</sequence>
<protein>
    <submittedName>
        <fullName evidence="1">Uncharacterized protein</fullName>
    </submittedName>
</protein>
<dbReference type="EMBL" id="JACEIK010007306">
    <property type="protein sequence ID" value="MCE3050045.1"/>
    <property type="molecule type" value="Genomic_DNA"/>
</dbReference>